<dbReference type="Proteomes" id="UP001597545">
    <property type="component" value="Unassembled WGS sequence"/>
</dbReference>
<gene>
    <name evidence="1" type="ORF">ACFSR5_07745</name>
</gene>
<dbReference type="RefSeq" id="WP_380902377.1">
    <property type="nucleotide sequence ID" value="NZ_JBHUEG010000007.1"/>
</dbReference>
<evidence type="ECO:0000313" key="1">
    <source>
        <dbReference type="EMBL" id="MFD2547533.1"/>
    </source>
</evidence>
<proteinExistence type="predicted"/>
<protein>
    <submittedName>
        <fullName evidence="1">Uncharacterized protein</fullName>
    </submittedName>
</protein>
<organism evidence="1 2">
    <name type="scientific">Sphingobacterium suaedae</name>
    <dbReference type="NCBI Taxonomy" id="1686402"/>
    <lineage>
        <taxon>Bacteria</taxon>
        <taxon>Pseudomonadati</taxon>
        <taxon>Bacteroidota</taxon>
        <taxon>Sphingobacteriia</taxon>
        <taxon>Sphingobacteriales</taxon>
        <taxon>Sphingobacteriaceae</taxon>
        <taxon>Sphingobacterium</taxon>
    </lineage>
</organism>
<keyword evidence="2" id="KW-1185">Reference proteome</keyword>
<name>A0ABW5KHC5_9SPHI</name>
<accession>A0ABW5KHC5</accession>
<sequence length="54" mass="5848">MQTFGKNNIQGQSLYRASVKDVDDKDGYKIGVAYRLLGDTSTGGGENKHKSNKG</sequence>
<comment type="caution">
    <text evidence="1">The sequence shown here is derived from an EMBL/GenBank/DDBJ whole genome shotgun (WGS) entry which is preliminary data.</text>
</comment>
<reference evidence="2" key="1">
    <citation type="journal article" date="2019" name="Int. J. Syst. Evol. Microbiol.">
        <title>The Global Catalogue of Microorganisms (GCM) 10K type strain sequencing project: providing services to taxonomists for standard genome sequencing and annotation.</title>
        <authorList>
            <consortium name="The Broad Institute Genomics Platform"/>
            <consortium name="The Broad Institute Genome Sequencing Center for Infectious Disease"/>
            <person name="Wu L."/>
            <person name="Ma J."/>
        </authorList>
    </citation>
    <scope>NUCLEOTIDE SEQUENCE [LARGE SCALE GENOMIC DNA]</scope>
    <source>
        <strain evidence="2">KCTC 42662</strain>
    </source>
</reference>
<evidence type="ECO:0000313" key="2">
    <source>
        <dbReference type="Proteomes" id="UP001597545"/>
    </source>
</evidence>
<dbReference type="EMBL" id="JBHULR010000003">
    <property type="protein sequence ID" value="MFD2547533.1"/>
    <property type="molecule type" value="Genomic_DNA"/>
</dbReference>